<dbReference type="PANTHER" id="PTHR23071">
    <property type="entry name" value="PHOSPHATIDYLINOSITOL GLYCAN"/>
    <property type="match status" value="1"/>
</dbReference>
<reference evidence="12 13" key="1">
    <citation type="journal article" date="2015" name="Genome Biol. Evol.">
        <title>Phylogenomic analyses indicate that early fungi evolved digesting cell walls of algal ancestors of land plants.</title>
        <authorList>
            <person name="Chang Y."/>
            <person name="Wang S."/>
            <person name="Sekimoto S."/>
            <person name="Aerts A.L."/>
            <person name="Choi C."/>
            <person name="Clum A."/>
            <person name="LaButti K.M."/>
            <person name="Lindquist E.A."/>
            <person name="Yee Ngan C."/>
            <person name="Ohm R.A."/>
            <person name="Salamov A.A."/>
            <person name="Grigoriev I.V."/>
            <person name="Spatafora J.W."/>
            <person name="Berbee M.L."/>
        </authorList>
    </citation>
    <scope>NUCLEOTIDE SEQUENCE [LARGE SCALE GENOMIC DNA]</scope>
    <source>
        <strain evidence="12 13">NRRL 28638</strain>
    </source>
</reference>
<dbReference type="CDD" id="cd16023">
    <property type="entry name" value="GPI_EPT_3"/>
    <property type="match status" value="1"/>
</dbReference>
<feature type="transmembrane region" description="Helical" evidence="11">
    <location>
        <begin position="882"/>
        <end position="909"/>
    </location>
</feature>
<dbReference type="InterPro" id="IPR037675">
    <property type="entry name" value="PIG-O_N"/>
</dbReference>
<organism evidence="12 13">
    <name type="scientific">Conidiobolus coronatus (strain ATCC 28846 / CBS 209.66 / NRRL 28638)</name>
    <name type="common">Delacroixia coronata</name>
    <dbReference type="NCBI Taxonomy" id="796925"/>
    <lineage>
        <taxon>Eukaryota</taxon>
        <taxon>Fungi</taxon>
        <taxon>Fungi incertae sedis</taxon>
        <taxon>Zoopagomycota</taxon>
        <taxon>Entomophthoromycotina</taxon>
        <taxon>Entomophthoromycetes</taxon>
        <taxon>Entomophthorales</taxon>
        <taxon>Ancylistaceae</taxon>
        <taxon>Conidiobolus</taxon>
    </lineage>
</organism>
<keyword evidence="5" id="KW-0808">Transferase</keyword>
<feature type="transmembrane region" description="Helical" evidence="11">
    <location>
        <begin position="970"/>
        <end position="988"/>
    </location>
</feature>
<feature type="transmembrane region" description="Helical" evidence="11">
    <location>
        <begin position="543"/>
        <end position="567"/>
    </location>
</feature>
<feature type="transmembrane region" description="Helical" evidence="11">
    <location>
        <begin position="676"/>
        <end position="698"/>
    </location>
</feature>
<gene>
    <name evidence="12" type="ORF">CONCODRAFT_79719</name>
</gene>
<feature type="transmembrane region" description="Helical" evidence="11">
    <location>
        <begin position="841"/>
        <end position="862"/>
    </location>
</feature>
<dbReference type="PANTHER" id="PTHR23071:SF1">
    <property type="entry name" value="GPI ETHANOLAMINE PHOSPHATE TRANSFERASE 3"/>
    <property type="match status" value="1"/>
</dbReference>
<dbReference type="Gene3D" id="3.40.720.10">
    <property type="entry name" value="Alkaline Phosphatase, subunit A"/>
    <property type="match status" value="1"/>
</dbReference>
<dbReference type="Pfam" id="PF01663">
    <property type="entry name" value="Phosphodiest"/>
    <property type="match status" value="1"/>
</dbReference>
<evidence type="ECO:0000256" key="11">
    <source>
        <dbReference type="SAM" id="Phobius"/>
    </source>
</evidence>
<name>A0A137P0W6_CONC2</name>
<dbReference type="EMBL" id="KQ964572">
    <property type="protein sequence ID" value="KXN68509.1"/>
    <property type="molecule type" value="Genomic_DNA"/>
</dbReference>
<dbReference type="STRING" id="796925.A0A137P0W6"/>
<feature type="transmembrane region" description="Helical" evidence="11">
    <location>
        <begin position="21"/>
        <end position="43"/>
    </location>
</feature>
<sequence length="1013" mass="114289">MENPPDLRDPSEQNRQLITKYQLSNMVILGWFGALYYLGAYLFHQGFLLTRNELTAVSTVVPKWEYTQPKYDQVVLLVVDALRYDFIKEQPGSKTHYHNHLPFVKETIEKYPNSSYISKFIADAPTTTLQRLKALTTGVLPTFMDMSSNFHGSELMEDNWISQLTSRGDKIGFVGDDTWTTLFNEASFGESHPFPSFDVWDLDTVDNGVKDKLIPMIKSKKFKVTIGHMLGVDHCGHRYGPDHSKMEEKLIELDQFLRQIYSAIDENTLVMVFGDHGMTPTGDHGGETSWETTAGFFTFTKSGLPSPSARQDEEVQQIDIVPTLSYLLDLPIPFNSLGSLIPSLVSQSSKNYANVNTQIYEYLKEYASIYHDSDIATKILPKLESEIESLKSLKSTKSVSEKISAQVGFNRLALEEIRSVWTQFDLTKMYLGIAIIAITIILNIFQAYYRTDPIKDPEPVTGILTNPYSGKLGYQIGVLFLTGIIFALFTGFVAFKYFGVALLDIGQIMAVGGAAGSFVGYVLQYVYREKDETIQHTSSLKTIWIPLFATALFVYFLVFPASNSFIIMEDSNLLGILQTFAVFAIGHGFWYHTGTSQPDKNIKKQLLYFGLAFLVINRLLGYSTVCREEQLPKCIPTFYSTGLSAHKLVLILQFILSLAIPQALKYFLKRTQNYHGAIILWTQILMPSILLLTTVYQYLENYSTELTEIPYIEVIRVWSIRCAGIVSVVGLGSWFYCPTLLDAQMIETGSGSFEDPKLRSMILFGFGNAYGAPILHFMSIVFTILNMFQKPMGSLALAGMLVQFVILAEIFDALKDSVVLLQAEEVNKQRPGGLPSRSLDLLHLILQIIVCYLGYFATGHQMTPSSIQWNVGTVGLFEFSQIFSPIFIILNTLGPFFFAGLAVFLVPLWKAPMLRSRLYFTLPSHLSRTMLNLSFIIGLQLLGSAVWSMHHRRHLMLWKIFAPRFLGAELSSVAIWVSLMGMGHFVIAPRIITDIAEILLHVKEANPLPYYFY</sequence>
<comment type="pathway">
    <text evidence="2">Glycolipid biosynthesis; glycosylphosphatidylinositol-anchor biosynthesis.</text>
</comment>
<proteinExistence type="inferred from homology"/>
<comment type="similarity">
    <text evidence="3">Belongs to the PIGG/PIGN/PIGO family. PIGO subfamily.</text>
</comment>
<dbReference type="GO" id="GO:0006506">
    <property type="term" value="P:GPI anchor biosynthetic process"/>
    <property type="evidence" value="ECO:0007669"/>
    <property type="project" value="UniProtKB-UniPathway"/>
</dbReference>
<feature type="transmembrane region" description="Helical" evidence="11">
    <location>
        <begin position="505"/>
        <end position="523"/>
    </location>
</feature>
<evidence type="ECO:0000256" key="8">
    <source>
        <dbReference type="ARBA" id="ARBA00022989"/>
    </source>
</evidence>
<dbReference type="InterPro" id="IPR002591">
    <property type="entry name" value="Phosphodiest/P_Trfase"/>
</dbReference>
<evidence type="ECO:0000256" key="5">
    <source>
        <dbReference type="ARBA" id="ARBA00022679"/>
    </source>
</evidence>
<comment type="subcellular location">
    <subcellularLocation>
        <location evidence="1">Endoplasmic reticulum membrane</location>
        <topology evidence="1">Multi-pass membrane protein</topology>
    </subcellularLocation>
</comment>
<evidence type="ECO:0000256" key="2">
    <source>
        <dbReference type="ARBA" id="ARBA00004687"/>
    </source>
</evidence>
<keyword evidence="8 11" id="KW-1133">Transmembrane helix</keyword>
<feature type="transmembrane region" description="Helical" evidence="11">
    <location>
        <begin position="645"/>
        <end position="664"/>
    </location>
</feature>
<dbReference type="GO" id="GO:0051377">
    <property type="term" value="F:mannose-ethanolamine phosphotransferase activity"/>
    <property type="evidence" value="ECO:0007669"/>
    <property type="project" value="InterPro"/>
</dbReference>
<protein>
    <submittedName>
        <fullName evidence="12">Uncharacterized protein</fullName>
    </submittedName>
</protein>
<dbReference type="GO" id="GO:0005789">
    <property type="term" value="C:endoplasmic reticulum membrane"/>
    <property type="evidence" value="ECO:0007669"/>
    <property type="project" value="UniProtKB-SubCell"/>
</dbReference>
<feature type="transmembrane region" description="Helical" evidence="11">
    <location>
        <begin position="762"/>
        <end position="785"/>
    </location>
</feature>
<accession>A0A137P0W6</accession>
<dbReference type="Proteomes" id="UP000070444">
    <property type="component" value="Unassembled WGS sequence"/>
</dbReference>
<evidence type="ECO:0000256" key="6">
    <source>
        <dbReference type="ARBA" id="ARBA00022692"/>
    </source>
</evidence>
<dbReference type="InterPro" id="IPR039524">
    <property type="entry name" value="PIGO/GPI13"/>
</dbReference>
<keyword evidence="7" id="KW-0256">Endoplasmic reticulum</keyword>
<dbReference type="UniPathway" id="UPA00196"/>
<evidence type="ECO:0000256" key="10">
    <source>
        <dbReference type="ARBA" id="ARBA00023180"/>
    </source>
</evidence>
<evidence type="ECO:0000256" key="4">
    <source>
        <dbReference type="ARBA" id="ARBA00022502"/>
    </source>
</evidence>
<dbReference type="SUPFAM" id="SSF53649">
    <property type="entry name" value="Alkaline phosphatase-like"/>
    <property type="match status" value="1"/>
</dbReference>
<feature type="transmembrane region" description="Helical" evidence="11">
    <location>
        <begin position="791"/>
        <end position="811"/>
    </location>
</feature>
<evidence type="ECO:0000256" key="3">
    <source>
        <dbReference type="ARBA" id="ARBA00008695"/>
    </source>
</evidence>
<evidence type="ECO:0000256" key="7">
    <source>
        <dbReference type="ARBA" id="ARBA00022824"/>
    </source>
</evidence>
<evidence type="ECO:0000313" key="12">
    <source>
        <dbReference type="EMBL" id="KXN68509.1"/>
    </source>
</evidence>
<keyword evidence="10" id="KW-0325">Glycoprotein</keyword>
<dbReference type="OMA" id="EDEYVIM"/>
<keyword evidence="9 11" id="KW-0472">Membrane</keyword>
<keyword evidence="6 11" id="KW-0812">Transmembrane</keyword>
<feature type="transmembrane region" description="Helical" evidence="11">
    <location>
        <begin position="606"/>
        <end position="625"/>
    </location>
</feature>
<keyword evidence="13" id="KW-1185">Reference proteome</keyword>
<feature type="transmembrane region" description="Helical" evidence="11">
    <location>
        <begin position="429"/>
        <end position="449"/>
    </location>
</feature>
<dbReference type="OrthoDB" id="272139at2759"/>
<keyword evidence="4" id="KW-0337">GPI-anchor biosynthesis</keyword>
<feature type="transmembrane region" description="Helical" evidence="11">
    <location>
        <begin position="573"/>
        <end position="594"/>
    </location>
</feature>
<evidence type="ECO:0000256" key="1">
    <source>
        <dbReference type="ARBA" id="ARBA00004477"/>
    </source>
</evidence>
<dbReference type="AlphaFoldDB" id="A0A137P0W6"/>
<dbReference type="InterPro" id="IPR017850">
    <property type="entry name" value="Alkaline_phosphatase_core_sf"/>
</dbReference>
<feature type="transmembrane region" description="Helical" evidence="11">
    <location>
        <begin position="718"/>
        <end position="741"/>
    </location>
</feature>
<feature type="transmembrane region" description="Helical" evidence="11">
    <location>
        <begin position="930"/>
        <end position="950"/>
    </location>
</feature>
<evidence type="ECO:0000313" key="13">
    <source>
        <dbReference type="Proteomes" id="UP000070444"/>
    </source>
</evidence>
<feature type="transmembrane region" description="Helical" evidence="11">
    <location>
        <begin position="476"/>
        <end position="499"/>
    </location>
</feature>
<evidence type="ECO:0000256" key="9">
    <source>
        <dbReference type="ARBA" id="ARBA00023136"/>
    </source>
</evidence>